<dbReference type="EMBL" id="KN733699">
    <property type="protein sequence ID" value="KIH57965.1"/>
    <property type="molecule type" value="Genomic_DNA"/>
</dbReference>
<gene>
    <name evidence="1" type="ORF">ANCDUO_11839</name>
</gene>
<name>A0A0C2GAF0_9BILA</name>
<accession>A0A0C2GAF0</accession>
<evidence type="ECO:0000313" key="1">
    <source>
        <dbReference type="EMBL" id="KIH57965.1"/>
    </source>
</evidence>
<sequence length="47" mass="5203">MIKTSVSLSVAVKHEMFLLCTQASTLILGMYETVYPKRLPVQAGIHP</sequence>
<dbReference type="Proteomes" id="UP000054047">
    <property type="component" value="Unassembled WGS sequence"/>
</dbReference>
<reference evidence="1 2" key="1">
    <citation type="submission" date="2013-12" db="EMBL/GenBank/DDBJ databases">
        <title>Draft genome of the parsitic nematode Ancylostoma duodenale.</title>
        <authorList>
            <person name="Mitreva M."/>
        </authorList>
    </citation>
    <scope>NUCLEOTIDE SEQUENCE [LARGE SCALE GENOMIC DNA]</scope>
    <source>
        <strain evidence="1 2">Zhejiang</strain>
    </source>
</reference>
<proteinExistence type="predicted"/>
<protein>
    <submittedName>
        <fullName evidence="1">Uncharacterized protein</fullName>
    </submittedName>
</protein>
<keyword evidence="2" id="KW-1185">Reference proteome</keyword>
<dbReference type="AlphaFoldDB" id="A0A0C2GAF0"/>
<evidence type="ECO:0000313" key="2">
    <source>
        <dbReference type="Proteomes" id="UP000054047"/>
    </source>
</evidence>
<organism evidence="1 2">
    <name type="scientific">Ancylostoma duodenale</name>
    <dbReference type="NCBI Taxonomy" id="51022"/>
    <lineage>
        <taxon>Eukaryota</taxon>
        <taxon>Metazoa</taxon>
        <taxon>Ecdysozoa</taxon>
        <taxon>Nematoda</taxon>
        <taxon>Chromadorea</taxon>
        <taxon>Rhabditida</taxon>
        <taxon>Rhabditina</taxon>
        <taxon>Rhabditomorpha</taxon>
        <taxon>Strongyloidea</taxon>
        <taxon>Ancylostomatidae</taxon>
        <taxon>Ancylostomatinae</taxon>
        <taxon>Ancylostoma</taxon>
    </lineage>
</organism>